<evidence type="ECO:0008006" key="4">
    <source>
        <dbReference type="Google" id="ProtNLM"/>
    </source>
</evidence>
<evidence type="ECO:0000256" key="1">
    <source>
        <dbReference type="SAM" id="SignalP"/>
    </source>
</evidence>
<proteinExistence type="predicted"/>
<reference evidence="2 3" key="1">
    <citation type="submission" date="2024-09" db="EMBL/GenBank/DDBJ databases">
        <authorList>
            <person name="Sun Q."/>
            <person name="Mori K."/>
        </authorList>
    </citation>
    <scope>NUCLEOTIDE SEQUENCE [LARGE SCALE GENOMIC DNA]</scope>
    <source>
        <strain evidence="2 3">CCM 7650</strain>
    </source>
</reference>
<dbReference type="EMBL" id="JBHLWI010000083">
    <property type="protein sequence ID" value="MFC0264631.1"/>
    <property type="molecule type" value="Genomic_DNA"/>
</dbReference>
<organism evidence="2 3">
    <name type="scientific">Fontibacter flavus</name>
    <dbReference type="NCBI Taxonomy" id="654838"/>
    <lineage>
        <taxon>Bacteria</taxon>
        <taxon>Pseudomonadati</taxon>
        <taxon>Bacteroidota</taxon>
        <taxon>Cytophagia</taxon>
        <taxon>Cytophagales</taxon>
        <taxon>Cyclobacteriaceae</taxon>
        <taxon>Fontibacter</taxon>
    </lineage>
</organism>
<name>A0ABV6FY11_9BACT</name>
<protein>
    <recommendedName>
        <fullName evidence="4">PepSY domain-containing protein</fullName>
    </recommendedName>
</protein>
<keyword evidence="1" id="KW-0732">Signal</keyword>
<dbReference type="RefSeq" id="WP_382389201.1">
    <property type="nucleotide sequence ID" value="NZ_JBHLWI010000083.1"/>
</dbReference>
<accession>A0ABV6FY11</accession>
<sequence>MKKQLFIPAILAFGISVSPLMASSMISFYESTEMIIDQEKVKLDPNHLPDPVKNAIQNDATIKELTITEAWQIIEEDGTTHFKVKFDKAGEIIAKKYDPEGKEIND</sequence>
<evidence type="ECO:0000313" key="3">
    <source>
        <dbReference type="Proteomes" id="UP001589797"/>
    </source>
</evidence>
<gene>
    <name evidence="2" type="ORF">ACFFIP_18235</name>
</gene>
<keyword evidence="3" id="KW-1185">Reference proteome</keyword>
<feature type="chain" id="PRO_5045101150" description="PepSY domain-containing protein" evidence="1">
    <location>
        <begin position="23"/>
        <end position="106"/>
    </location>
</feature>
<comment type="caution">
    <text evidence="2">The sequence shown here is derived from an EMBL/GenBank/DDBJ whole genome shotgun (WGS) entry which is preliminary data.</text>
</comment>
<dbReference type="Proteomes" id="UP001589797">
    <property type="component" value="Unassembled WGS sequence"/>
</dbReference>
<evidence type="ECO:0000313" key="2">
    <source>
        <dbReference type="EMBL" id="MFC0264631.1"/>
    </source>
</evidence>
<feature type="signal peptide" evidence="1">
    <location>
        <begin position="1"/>
        <end position="22"/>
    </location>
</feature>